<feature type="domain" description="Bacterial surface antigen (D15)" evidence="5">
    <location>
        <begin position="382"/>
        <end position="687"/>
    </location>
</feature>
<keyword evidence="2" id="KW-1134">Transmembrane beta strand</keyword>
<dbReference type="PATRIC" id="fig|685782.3.peg.724"/>
<dbReference type="InterPro" id="IPR000184">
    <property type="entry name" value="Bac_surfAg_D15"/>
</dbReference>
<dbReference type="AlphaFoldDB" id="A0A067WH15"/>
<keyword evidence="4" id="KW-0812">Transmembrane</keyword>
<dbReference type="HOGENOM" id="CLU_018618_0_1_5"/>
<organism evidence="6 7">
    <name type="scientific">Bartonella rochalimae ATCC BAA-1498</name>
    <dbReference type="NCBI Taxonomy" id="685782"/>
    <lineage>
        <taxon>Bacteria</taxon>
        <taxon>Pseudomonadati</taxon>
        <taxon>Pseudomonadota</taxon>
        <taxon>Alphaproteobacteria</taxon>
        <taxon>Hyphomicrobiales</taxon>
        <taxon>Bartonellaceae</taxon>
        <taxon>Bartonella</taxon>
    </lineage>
</organism>
<dbReference type="PANTHER" id="PTHR12815">
    <property type="entry name" value="SORTING AND ASSEMBLY MACHINERY SAMM50 PROTEIN FAMILY MEMBER"/>
    <property type="match status" value="1"/>
</dbReference>
<protein>
    <recommendedName>
        <fullName evidence="5">Bacterial surface antigen (D15) domain-containing protein</fullName>
    </recommendedName>
</protein>
<keyword evidence="7" id="KW-1185">Reference proteome</keyword>
<name>A0A067WH15_9HYPH</name>
<evidence type="ECO:0000256" key="4">
    <source>
        <dbReference type="SAM" id="Phobius"/>
    </source>
</evidence>
<evidence type="ECO:0000256" key="1">
    <source>
        <dbReference type="ARBA" id="ARBA00004370"/>
    </source>
</evidence>
<dbReference type="GO" id="GO:0019867">
    <property type="term" value="C:outer membrane"/>
    <property type="evidence" value="ECO:0007669"/>
    <property type="project" value="InterPro"/>
</dbReference>
<evidence type="ECO:0000259" key="5">
    <source>
        <dbReference type="Pfam" id="PF01103"/>
    </source>
</evidence>
<reference evidence="6 7" key="1">
    <citation type="submission" date="2012-04" db="EMBL/GenBank/DDBJ databases">
        <title>The Genome Sequence of Bartonella rochalimae BMGH.</title>
        <authorList>
            <consortium name="The Broad Institute Genome Sequencing Platform"/>
            <consortium name="The Broad Institute Genome Sequencing Center for Infectious Disease"/>
            <person name="Feldgarden M."/>
            <person name="Kirby J."/>
            <person name="Kosoy M."/>
            <person name="Birtles R."/>
            <person name="Probert W.S."/>
            <person name="Chiaraviglio L."/>
            <person name="Walker B."/>
            <person name="Young S.K."/>
            <person name="Zeng Q."/>
            <person name="Gargeya S."/>
            <person name="Fitzgerald M."/>
            <person name="Haas B."/>
            <person name="Abouelleil A."/>
            <person name="Alvarado L."/>
            <person name="Arachchi H.M."/>
            <person name="Berlin A.M."/>
            <person name="Chapman S.B."/>
            <person name="Goldberg J."/>
            <person name="Griggs A."/>
            <person name="Gujja S."/>
            <person name="Hansen M."/>
            <person name="Howarth C."/>
            <person name="Imamovic A."/>
            <person name="Larimer J."/>
            <person name="McCowen C."/>
            <person name="Montmayeur A."/>
            <person name="Murphy C."/>
            <person name="Neiman D."/>
            <person name="Pearson M."/>
            <person name="Priest M."/>
            <person name="Roberts A."/>
            <person name="Saif S."/>
            <person name="Shea T."/>
            <person name="Sisk P."/>
            <person name="Sykes S."/>
            <person name="Wortman J."/>
            <person name="Nusbaum C."/>
            <person name="Birren B."/>
        </authorList>
    </citation>
    <scope>NUCLEOTIDE SEQUENCE [LARGE SCALE GENOMIC DNA]</scope>
    <source>
        <strain evidence="6 7">ATCC BAA-1498</strain>
    </source>
</reference>
<dbReference type="Gene3D" id="3.10.20.310">
    <property type="entry name" value="membrane protein fhac"/>
    <property type="match status" value="1"/>
</dbReference>
<dbReference type="PANTHER" id="PTHR12815:SF42">
    <property type="entry name" value="BACTERIAL SURFACE ANTIGEN (D15) DOMAIN-CONTAINING PROTEIN"/>
    <property type="match status" value="1"/>
</dbReference>
<evidence type="ECO:0000313" key="7">
    <source>
        <dbReference type="Proteomes" id="UP000027336"/>
    </source>
</evidence>
<evidence type="ECO:0000256" key="3">
    <source>
        <dbReference type="ARBA" id="ARBA00023136"/>
    </source>
</evidence>
<dbReference type="Pfam" id="PF01103">
    <property type="entry name" value="Omp85"/>
    <property type="match status" value="1"/>
</dbReference>
<dbReference type="InterPro" id="IPR039910">
    <property type="entry name" value="D15-like"/>
</dbReference>
<comment type="subcellular location">
    <subcellularLocation>
        <location evidence="1">Membrane</location>
    </subcellularLocation>
</comment>
<keyword evidence="3 4" id="KW-0472">Membrane</keyword>
<dbReference type="Proteomes" id="UP000027336">
    <property type="component" value="Unassembled WGS sequence"/>
</dbReference>
<feature type="transmembrane region" description="Helical" evidence="4">
    <location>
        <begin position="45"/>
        <end position="75"/>
    </location>
</feature>
<evidence type="ECO:0000313" key="6">
    <source>
        <dbReference type="EMBL" id="KEC55207.1"/>
    </source>
</evidence>
<comment type="caution">
    <text evidence="6">The sequence shown here is derived from an EMBL/GenBank/DDBJ whole genome shotgun (WGS) entry which is preliminary data.</text>
</comment>
<dbReference type="eggNOG" id="COG0729">
    <property type="taxonomic scope" value="Bacteria"/>
</dbReference>
<accession>A0A067WH15</accession>
<evidence type="ECO:0000256" key="2">
    <source>
        <dbReference type="ARBA" id="ARBA00022452"/>
    </source>
</evidence>
<dbReference type="EMBL" id="AHPK01000013">
    <property type="protein sequence ID" value="KEC55207.1"/>
    <property type="molecule type" value="Genomic_DNA"/>
</dbReference>
<keyword evidence="4" id="KW-1133">Transmembrane helix</keyword>
<proteinExistence type="predicted"/>
<sequence>MKNLIIENNVYRSLVDFIYKKKTSKYLLRVSDLGMCPTRISLKSITAYSVVIALCLIFVFTRSVFAFELFGFHLFGKKTSASFPSGVNSTEKSYTVEVVAPPGAPQEGIKIAKAASSLVSDQGKTVANSSGLLAKARSNYRTILAALYADGRYGGIISIKINGLEVSDLSPLSQLPTHSNIIITIDAGPQYVFNVANFNKAFFLERYKTGEILSVENLGYKVGAVAKSETILKAERWLIERWRQQGYAKANIVNRDVVADHAARFIDAQITVNPGKKAYYGSLNVRNVSQKPRIDSAYIAWMTGLKPNQQYNPDALIKANKRLARLDVFRAVIVREAETISSDGHLPLTLVLEERKPRRFGIGGSYSTLDGVGLEAYWMHNNIFGHAEHLKIETKISDIGSRKEESYHPKNFNYLLGATFIKPGIITPDTDFAAELKGEQDVLDNYTTKAFKGQLGIRHIFNDQLSGRVAVATFNGYSRDDYFGSRHFTTIGLLSGLIYDGRNNPVNAAKGLYGEAVLEPLYEMRFDNFVTKMTIEGRSYWAFDVKEHFIFSTRVKLGTIIGGNIAELPSDTLFFAGGGGSVRGYAYRNIGIKTKNDTIIGGRSLIEGSAELRLSFSNKIGFVSFIDGGFVGEKTHFNFSQQMKWGAGIGGRYMTSFGPFRFDVAFPFKREKSDPRVGFYVGIGQAF</sequence>
<gene>
    <name evidence="6" type="ORF">O99_00707</name>
</gene>
<dbReference type="Gene3D" id="2.40.160.50">
    <property type="entry name" value="membrane protein fhac: a member of the omp85/tpsb transporter family"/>
    <property type="match status" value="1"/>
</dbReference>